<gene>
    <name evidence="1" type="ORF">PHYPA_016615</name>
</gene>
<evidence type="ECO:0000313" key="3">
    <source>
        <dbReference type="Proteomes" id="UP000006727"/>
    </source>
</evidence>
<protein>
    <submittedName>
        <fullName evidence="1 2">Uncharacterized protein</fullName>
    </submittedName>
</protein>
<reference evidence="1 3" key="1">
    <citation type="journal article" date="2008" name="Science">
        <title>The Physcomitrella genome reveals evolutionary insights into the conquest of land by plants.</title>
        <authorList>
            <person name="Rensing S."/>
            <person name="Lang D."/>
            <person name="Zimmer A."/>
            <person name="Terry A."/>
            <person name="Salamov A."/>
            <person name="Shapiro H."/>
            <person name="Nishiyama T."/>
            <person name="Perroud P.-F."/>
            <person name="Lindquist E."/>
            <person name="Kamisugi Y."/>
            <person name="Tanahashi T."/>
            <person name="Sakakibara K."/>
            <person name="Fujita T."/>
            <person name="Oishi K."/>
            <person name="Shin-I T."/>
            <person name="Kuroki Y."/>
            <person name="Toyoda A."/>
            <person name="Suzuki Y."/>
            <person name="Hashimoto A."/>
            <person name="Yamaguchi K."/>
            <person name="Sugano A."/>
            <person name="Kohara Y."/>
            <person name="Fujiyama A."/>
            <person name="Anterola A."/>
            <person name="Aoki S."/>
            <person name="Ashton N."/>
            <person name="Barbazuk W.B."/>
            <person name="Barker E."/>
            <person name="Bennetzen J."/>
            <person name="Bezanilla M."/>
            <person name="Blankenship R."/>
            <person name="Cho S.H."/>
            <person name="Dutcher S."/>
            <person name="Estelle M."/>
            <person name="Fawcett J.A."/>
            <person name="Gundlach H."/>
            <person name="Hanada K."/>
            <person name="Heyl A."/>
            <person name="Hicks K.A."/>
            <person name="Hugh J."/>
            <person name="Lohr M."/>
            <person name="Mayer K."/>
            <person name="Melkozernov A."/>
            <person name="Murata T."/>
            <person name="Nelson D."/>
            <person name="Pils B."/>
            <person name="Prigge M."/>
            <person name="Reiss B."/>
            <person name="Renner T."/>
            <person name="Rombauts S."/>
            <person name="Rushton P."/>
            <person name="Sanderfoot A."/>
            <person name="Schween G."/>
            <person name="Shiu S.-H."/>
            <person name="Stueber K."/>
            <person name="Theodoulou F.L."/>
            <person name="Tu H."/>
            <person name="Van de Peer Y."/>
            <person name="Verrier P.J."/>
            <person name="Waters E."/>
            <person name="Wood A."/>
            <person name="Yang L."/>
            <person name="Cove D."/>
            <person name="Cuming A."/>
            <person name="Hasebe M."/>
            <person name="Lucas S."/>
            <person name="Mishler D.B."/>
            <person name="Reski R."/>
            <person name="Grigoriev I."/>
            <person name="Quatrano R.S."/>
            <person name="Boore J.L."/>
        </authorList>
    </citation>
    <scope>NUCLEOTIDE SEQUENCE [LARGE SCALE GENOMIC DNA]</scope>
    <source>
        <strain evidence="2 3">cv. Gransden 2004</strain>
    </source>
</reference>
<keyword evidence="3" id="KW-1185">Reference proteome</keyword>
<dbReference type="EnsemblPlants" id="Pp3c12_22750V3.1">
    <property type="protein sequence ID" value="PAC:32973244.CDS.1"/>
    <property type="gene ID" value="Pp3c12_22750"/>
</dbReference>
<dbReference type="Gramene" id="Pp3c12_22750V3.1">
    <property type="protein sequence ID" value="PAC:32973244.CDS.1"/>
    <property type="gene ID" value="Pp3c12_22750"/>
</dbReference>
<dbReference type="PaxDb" id="3218-PP1S118_181V6.1"/>
<evidence type="ECO:0000313" key="1">
    <source>
        <dbReference type="EMBL" id="PNR44231.1"/>
    </source>
</evidence>
<reference evidence="2" key="3">
    <citation type="submission" date="2020-12" db="UniProtKB">
        <authorList>
            <consortium name="EnsemblPlants"/>
        </authorList>
    </citation>
    <scope>IDENTIFICATION</scope>
</reference>
<dbReference type="Proteomes" id="UP000006727">
    <property type="component" value="Chromosome 12"/>
</dbReference>
<sequence>MTKQCRYLQPHSLRLHSAATIVGLQYVLSRRHYEAEVEILAHLLHSQLACGLVHALV</sequence>
<proteinExistence type="predicted"/>
<dbReference type="AlphaFoldDB" id="A0A2K1JRS1"/>
<reference evidence="1 3" key="2">
    <citation type="journal article" date="2018" name="Plant J.">
        <title>The Physcomitrella patens chromosome-scale assembly reveals moss genome structure and evolution.</title>
        <authorList>
            <person name="Lang D."/>
            <person name="Ullrich K.K."/>
            <person name="Murat F."/>
            <person name="Fuchs J."/>
            <person name="Jenkins J."/>
            <person name="Haas F.B."/>
            <person name="Piednoel M."/>
            <person name="Gundlach H."/>
            <person name="Van Bel M."/>
            <person name="Meyberg R."/>
            <person name="Vives C."/>
            <person name="Morata J."/>
            <person name="Symeonidi A."/>
            <person name="Hiss M."/>
            <person name="Muchero W."/>
            <person name="Kamisugi Y."/>
            <person name="Saleh O."/>
            <person name="Blanc G."/>
            <person name="Decker E.L."/>
            <person name="van Gessel N."/>
            <person name="Grimwood J."/>
            <person name="Hayes R.D."/>
            <person name="Graham S.W."/>
            <person name="Gunter L.E."/>
            <person name="McDaniel S.F."/>
            <person name="Hoernstein S.N.W."/>
            <person name="Larsson A."/>
            <person name="Li F.W."/>
            <person name="Perroud P.F."/>
            <person name="Phillips J."/>
            <person name="Ranjan P."/>
            <person name="Rokshar D.S."/>
            <person name="Rothfels C.J."/>
            <person name="Schneider L."/>
            <person name="Shu S."/>
            <person name="Stevenson D.W."/>
            <person name="Thummler F."/>
            <person name="Tillich M."/>
            <person name="Villarreal Aguilar J.C."/>
            <person name="Widiez T."/>
            <person name="Wong G.K."/>
            <person name="Wymore A."/>
            <person name="Zhang Y."/>
            <person name="Zimmer A.D."/>
            <person name="Quatrano R.S."/>
            <person name="Mayer K.F.X."/>
            <person name="Goodstein D."/>
            <person name="Casacuberta J.M."/>
            <person name="Vandepoele K."/>
            <person name="Reski R."/>
            <person name="Cuming A.C."/>
            <person name="Tuskan G.A."/>
            <person name="Maumus F."/>
            <person name="Salse J."/>
            <person name="Schmutz J."/>
            <person name="Rensing S.A."/>
        </authorList>
    </citation>
    <scope>NUCLEOTIDE SEQUENCE [LARGE SCALE GENOMIC DNA]</scope>
    <source>
        <strain evidence="2 3">cv. Gransden 2004</strain>
    </source>
</reference>
<accession>A0A2K1JRS1</accession>
<dbReference type="EMBL" id="ABEU02000012">
    <property type="protein sequence ID" value="PNR44231.1"/>
    <property type="molecule type" value="Genomic_DNA"/>
</dbReference>
<name>A0A2K1JRS1_PHYPA</name>
<evidence type="ECO:0000313" key="2">
    <source>
        <dbReference type="EnsemblPlants" id="PAC:32973244.CDS.1"/>
    </source>
</evidence>
<organism evidence="1">
    <name type="scientific">Physcomitrium patens</name>
    <name type="common">Spreading-leaved earth moss</name>
    <name type="synonym">Physcomitrella patens</name>
    <dbReference type="NCBI Taxonomy" id="3218"/>
    <lineage>
        <taxon>Eukaryota</taxon>
        <taxon>Viridiplantae</taxon>
        <taxon>Streptophyta</taxon>
        <taxon>Embryophyta</taxon>
        <taxon>Bryophyta</taxon>
        <taxon>Bryophytina</taxon>
        <taxon>Bryopsida</taxon>
        <taxon>Funariidae</taxon>
        <taxon>Funariales</taxon>
        <taxon>Funariaceae</taxon>
        <taxon>Physcomitrium</taxon>
    </lineage>
</organism>
<dbReference type="InParanoid" id="A0A2K1JRS1"/>